<dbReference type="SUPFAM" id="SSF52777">
    <property type="entry name" value="CoA-dependent acyltransferases"/>
    <property type="match status" value="2"/>
</dbReference>
<reference evidence="3 4" key="2">
    <citation type="journal article" date="2016" name="Microb. Ecol.">
        <title>Genome Characteristics of a Novel Type I Methanotroph (Sn10-6) Isolated from a Flooded Indian Rice Field.</title>
        <authorList>
            <person name="Rahalkar M.C."/>
            <person name="Pandit P.S."/>
            <person name="Dhakephalkar P.K."/>
            <person name="Pore S."/>
            <person name="Arora P."/>
            <person name="Kapse N."/>
        </authorList>
    </citation>
    <scope>NUCLEOTIDE SEQUENCE [LARGE SCALE GENOMIC DNA]</scope>
    <source>
        <strain evidence="3 4">Sn10-6</strain>
    </source>
</reference>
<dbReference type="GO" id="GO:0003824">
    <property type="term" value="F:catalytic activity"/>
    <property type="evidence" value="ECO:0007669"/>
    <property type="project" value="InterPro"/>
</dbReference>
<dbReference type="Gene3D" id="3.30.559.30">
    <property type="entry name" value="Nonribosomal peptide synthetase, condensation domain"/>
    <property type="match status" value="1"/>
</dbReference>
<name>A0A0F3IF98_9GAMM</name>
<keyword evidence="4" id="KW-1185">Reference proteome</keyword>
<dbReference type="SUPFAM" id="SSF56801">
    <property type="entry name" value="Acetyl-CoA synthetase-like"/>
    <property type="match status" value="1"/>
</dbReference>
<dbReference type="InterPro" id="IPR000873">
    <property type="entry name" value="AMP-dep_synth/lig_dom"/>
</dbReference>
<evidence type="ECO:0000259" key="2">
    <source>
        <dbReference type="Pfam" id="PF00668"/>
    </source>
</evidence>
<gene>
    <name evidence="3" type="ORF">VZ94_19930</name>
</gene>
<organism evidence="3 4">
    <name type="scientific">Methylocucumis oryzae</name>
    <dbReference type="NCBI Taxonomy" id="1632867"/>
    <lineage>
        <taxon>Bacteria</taxon>
        <taxon>Pseudomonadati</taxon>
        <taxon>Pseudomonadota</taxon>
        <taxon>Gammaproteobacteria</taxon>
        <taxon>Methylococcales</taxon>
        <taxon>Methylococcaceae</taxon>
        <taxon>Methylocucumis</taxon>
    </lineage>
</organism>
<accession>A0A0F3IF98</accession>
<dbReference type="Pfam" id="PF00501">
    <property type="entry name" value="AMP-binding"/>
    <property type="match status" value="1"/>
</dbReference>
<protein>
    <recommendedName>
        <fullName evidence="5">Non-ribosomal peptide synthetase</fullName>
    </recommendedName>
</protein>
<dbReference type="InterPro" id="IPR023213">
    <property type="entry name" value="CAT-like_dom_sf"/>
</dbReference>
<evidence type="ECO:0000259" key="1">
    <source>
        <dbReference type="Pfam" id="PF00501"/>
    </source>
</evidence>
<dbReference type="RefSeq" id="WP_045780566.1">
    <property type="nucleotide sequence ID" value="NZ_LAJX01000275.1"/>
</dbReference>
<feature type="domain" description="Condensation" evidence="2">
    <location>
        <begin position="44"/>
        <end position="484"/>
    </location>
</feature>
<reference evidence="4" key="1">
    <citation type="submission" date="2015-03" db="EMBL/GenBank/DDBJ databases">
        <title>Draft genome sequence of a novel methanotroph (Sn10-6) isolated from flooded ricefield rhizosphere in India.</title>
        <authorList>
            <person name="Pandit P.S."/>
            <person name="Pore S.D."/>
            <person name="Arora P."/>
            <person name="Kapse N.G."/>
            <person name="Dhakephalkar P.K."/>
            <person name="Rahalkar M.C."/>
        </authorList>
    </citation>
    <scope>NUCLEOTIDE SEQUENCE [LARGE SCALE GENOMIC DNA]</scope>
    <source>
        <strain evidence="4">Sn10-6</strain>
    </source>
</reference>
<dbReference type="PANTHER" id="PTHR45398">
    <property type="match status" value="1"/>
</dbReference>
<dbReference type="Gene3D" id="3.30.559.10">
    <property type="entry name" value="Chloramphenicol acetyltransferase-like domain"/>
    <property type="match status" value="1"/>
</dbReference>
<dbReference type="InterPro" id="IPR001242">
    <property type="entry name" value="Condensation_dom"/>
</dbReference>
<dbReference type="OrthoDB" id="9757559at2"/>
<dbReference type="PANTHER" id="PTHR45398:SF1">
    <property type="entry name" value="ENZYME, PUTATIVE (JCVI)-RELATED"/>
    <property type="match status" value="1"/>
</dbReference>
<dbReference type="Gene3D" id="3.40.50.12780">
    <property type="entry name" value="N-terminal domain of ligase-like"/>
    <property type="match status" value="1"/>
</dbReference>
<dbReference type="EMBL" id="LAJX01000275">
    <property type="protein sequence ID" value="KJV05203.1"/>
    <property type="molecule type" value="Genomic_DNA"/>
</dbReference>
<dbReference type="InterPro" id="IPR042099">
    <property type="entry name" value="ANL_N_sf"/>
</dbReference>
<evidence type="ECO:0000313" key="4">
    <source>
        <dbReference type="Proteomes" id="UP000033684"/>
    </source>
</evidence>
<dbReference type="CDD" id="cd19531">
    <property type="entry name" value="LCL_NRPS-like"/>
    <property type="match status" value="1"/>
</dbReference>
<proteinExistence type="predicted"/>
<dbReference type="Proteomes" id="UP000033684">
    <property type="component" value="Unassembled WGS sequence"/>
</dbReference>
<evidence type="ECO:0008006" key="5">
    <source>
        <dbReference type="Google" id="ProtNLM"/>
    </source>
</evidence>
<sequence>MLETIIAQLNELSPDRRAALLVLLKQRGIDLAKQWPITQVAREGLLPLSYGQERLWFLAQWAPDSTAYHIADAVVIDGTLELSALQASIDLVVARHESLRTTFHAQDGIAKQCIHKTMTVPIAWQTVVNQPDALSCAKHLVAAHENLTFDLSIGPLFRVLVIQLQAERSVLSLVTHHLISDEWSLSLLVNEFAEAYAALQRGQTPAWPALPVAYADFAVWQRQYLTLTQELDRQLAFWQNHLAGGQREVELPYDKPKSKEPSDAGAAFQFSIKSEIALALRRLCHEQQATLFMAMLTLFALLLYRYSGQASIRIGIPVANRSRPELAGVVGFFVNTQVWQIQLHGGMSFVEVLTFVREHALAAQTNAELPFEQLVDALQPERQPGVNPLFQVMFNHQYRVEPAELTGVKLTPLQREERTTQFELILDSVETQDSQLQATLTYAADMFSTAAITRMAEHLCQLAEAAVTKPDQAVRELSLLTEQELNTFIATPVTPKPYRNIVETIFSQAKQTPNNIAVHVNDEVISYAELVDWSLTIADELAGLGLKPGSVVALCLPRGAVMIAAQLAVLIQGAVL</sequence>
<feature type="non-terminal residue" evidence="3">
    <location>
        <position position="576"/>
    </location>
</feature>
<dbReference type="Pfam" id="PF00668">
    <property type="entry name" value="Condensation"/>
    <property type="match status" value="1"/>
</dbReference>
<comment type="caution">
    <text evidence="3">The sequence shown here is derived from an EMBL/GenBank/DDBJ whole genome shotgun (WGS) entry which is preliminary data.</text>
</comment>
<dbReference type="AlphaFoldDB" id="A0A0F3IF98"/>
<evidence type="ECO:0000313" key="3">
    <source>
        <dbReference type="EMBL" id="KJV05203.1"/>
    </source>
</evidence>
<feature type="domain" description="AMP-dependent synthetase/ligase" evidence="1">
    <location>
        <begin position="507"/>
        <end position="575"/>
    </location>
</feature>